<gene>
    <name evidence="1" type="ORF">PMES_03030</name>
</gene>
<sequence length="63" mass="6894">MRLARIALDMHLDLAVGGKFRAELGHGAFFDENMQKLRSGASGRGERCEEDGCECADTRGHVT</sequence>
<evidence type="ECO:0000313" key="2">
    <source>
        <dbReference type="Proteomes" id="UP000698242"/>
    </source>
</evidence>
<accession>A0A921NW48</accession>
<dbReference type="EMBL" id="APKE01000036">
    <property type="protein sequence ID" value="KAF0674648.1"/>
    <property type="molecule type" value="Genomic_DNA"/>
</dbReference>
<comment type="caution">
    <text evidence="1">The sequence shown here is derived from an EMBL/GenBank/DDBJ whole genome shotgun (WGS) entry which is preliminary data.</text>
</comment>
<evidence type="ECO:0000313" key="1">
    <source>
        <dbReference type="EMBL" id="KAF0674648.1"/>
    </source>
</evidence>
<keyword evidence="2" id="KW-1185">Reference proteome</keyword>
<organism evidence="1 2">
    <name type="scientific">Profundibacterium mesophilum KAUST100406-0324</name>
    <dbReference type="NCBI Taxonomy" id="1037889"/>
    <lineage>
        <taxon>Bacteria</taxon>
        <taxon>Pseudomonadati</taxon>
        <taxon>Pseudomonadota</taxon>
        <taxon>Alphaproteobacteria</taxon>
        <taxon>Rhodobacterales</taxon>
        <taxon>Roseobacteraceae</taxon>
        <taxon>Profundibacterium</taxon>
    </lineage>
</organism>
<dbReference type="AlphaFoldDB" id="A0A921NW48"/>
<reference evidence="1" key="1">
    <citation type="submission" date="2013-03" db="EMBL/GenBank/DDBJ databases">
        <title>Genome Sequence of the Profundibacterium mesophilum strain KAUST100406-0324T from Red Sea, a novel genus in the family Rhodobacteraceae.</title>
        <authorList>
            <person name="Essack M."/>
            <person name="Alam I."/>
            <person name="Lafi F."/>
            <person name="Alawi W."/>
            <person name="Kamanu F."/>
            <person name="Al-Suwailem A."/>
            <person name="Lee O.O."/>
            <person name="Xu Y."/>
            <person name="Bajic V."/>
            <person name="Qian P.-Y."/>
            <person name="Archer J."/>
        </authorList>
    </citation>
    <scope>NUCLEOTIDE SEQUENCE</scope>
    <source>
        <strain evidence="1">KAUST100406-0324</strain>
    </source>
</reference>
<proteinExistence type="predicted"/>
<dbReference type="Proteomes" id="UP000698242">
    <property type="component" value="Unassembled WGS sequence"/>
</dbReference>
<name>A0A921NW48_9RHOB</name>
<protein>
    <submittedName>
        <fullName evidence="1">Uncharacterized protein</fullName>
    </submittedName>
</protein>